<keyword evidence="11" id="KW-0739">Sodium transport</keyword>
<evidence type="ECO:0000256" key="9">
    <source>
        <dbReference type="ARBA" id="ARBA00023065"/>
    </source>
</evidence>
<evidence type="ECO:0000256" key="1">
    <source>
        <dbReference type="ARBA" id="ARBA00004651"/>
    </source>
</evidence>
<comment type="caution">
    <text evidence="15">The sequence shown here is derived from an EMBL/GenBank/DDBJ whole genome shotgun (WGS) entry which is preliminary data.</text>
</comment>
<dbReference type="RefSeq" id="WP_379494993.1">
    <property type="nucleotide sequence ID" value="NZ_JBHSAO010000001.1"/>
</dbReference>
<evidence type="ECO:0000256" key="2">
    <source>
        <dbReference type="ARBA" id="ARBA00006434"/>
    </source>
</evidence>
<evidence type="ECO:0000256" key="10">
    <source>
        <dbReference type="ARBA" id="ARBA00023136"/>
    </source>
</evidence>
<feature type="transmembrane region" description="Helical" evidence="14">
    <location>
        <begin position="120"/>
        <end position="138"/>
    </location>
</feature>
<dbReference type="Proteomes" id="UP001595772">
    <property type="component" value="Unassembled WGS sequence"/>
</dbReference>
<keyword evidence="10 14" id="KW-0472">Membrane</keyword>
<evidence type="ECO:0000256" key="12">
    <source>
        <dbReference type="ARBA" id="ARBA00033708"/>
    </source>
</evidence>
<accession>A0ABV8GWE3</accession>
<comment type="catalytic activity">
    <reaction evidence="12">
        <text>L-proline(in) + Na(+)(in) = L-proline(out) + Na(+)(out)</text>
        <dbReference type="Rhea" id="RHEA:28967"/>
        <dbReference type="ChEBI" id="CHEBI:29101"/>
        <dbReference type="ChEBI" id="CHEBI:60039"/>
    </reaction>
</comment>
<evidence type="ECO:0000313" key="16">
    <source>
        <dbReference type="Proteomes" id="UP001595772"/>
    </source>
</evidence>
<feature type="transmembrane region" description="Helical" evidence="14">
    <location>
        <begin position="367"/>
        <end position="383"/>
    </location>
</feature>
<dbReference type="InterPro" id="IPR038377">
    <property type="entry name" value="Na/Glc_symporter_sf"/>
</dbReference>
<dbReference type="Pfam" id="PF00474">
    <property type="entry name" value="SSF"/>
    <property type="match status" value="1"/>
</dbReference>
<keyword evidence="16" id="KW-1185">Reference proteome</keyword>
<keyword evidence="7 14" id="KW-1133">Transmembrane helix</keyword>
<reference evidence="16" key="1">
    <citation type="journal article" date="2019" name="Int. J. Syst. Evol. Microbiol.">
        <title>The Global Catalogue of Microorganisms (GCM) 10K type strain sequencing project: providing services to taxonomists for standard genome sequencing and annotation.</title>
        <authorList>
            <consortium name="The Broad Institute Genomics Platform"/>
            <consortium name="The Broad Institute Genome Sequencing Center for Infectious Disease"/>
            <person name="Wu L."/>
            <person name="Ma J."/>
        </authorList>
    </citation>
    <scope>NUCLEOTIDE SEQUENCE [LARGE SCALE GENOMIC DNA]</scope>
    <source>
        <strain evidence="16">IBRC-M 10703</strain>
    </source>
</reference>
<keyword evidence="9" id="KW-0406">Ion transport</keyword>
<evidence type="ECO:0000256" key="4">
    <source>
        <dbReference type="ARBA" id="ARBA00022475"/>
    </source>
</evidence>
<evidence type="ECO:0000256" key="13">
    <source>
        <dbReference type="RuleBase" id="RU362091"/>
    </source>
</evidence>
<feature type="transmembrane region" description="Helical" evidence="14">
    <location>
        <begin position="158"/>
        <end position="178"/>
    </location>
</feature>
<feature type="transmembrane region" description="Helical" evidence="14">
    <location>
        <begin position="6"/>
        <end position="24"/>
    </location>
</feature>
<feature type="transmembrane region" description="Helical" evidence="14">
    <location>
        <begin position="389"/>
        <end position="413"/>
    </location>
</feature>
<keyword evidence="6" id="KW-0769">Symport</keyword>
<dbReference type="PROSITE" id="PS50283">
    <property type="entry name" value="NA_SOLUT_SYMP_3"/>
    <property type="match status" value="1"/>
</dbReference>
<evidence type="ECO:0000256" key="7">
    <source>
        <dbReference type="ARBA" id="ARBA00022989"/>
    </source>
</evidence>
<evidence type="ECO:0000256" key="3">
    <source>
        <dbReference type="ARBA" id="ARBA00022448"/>
    </source>
</evidence>
<dbReference type="CDD" id="cd10322">
    <property type="entry name" value="SLC5sbd"/>
    <property type="match status" value="1"/>
</dbReference>
<feature type="transmembrane region" description="Helical" evidence="14">
    <location>
        <begin position="319"/>
        <end position="347"/>
    </location>
</feature>
<feature type="transmembrane region" description="Helical" evidence="14">
    <location>
        <begin position="445"/>
        <end position="465"/>
    </location>
</feature>
<evidence type="ECO:0000256" key="14">
    <source>
        <dbReference type="SAM" id="Phobius"/>
    </source>
</evidence>
<dbReference type="InterPro" id="IPR050277">
    <property type="entry name" value="Sodium:Solute_Symporter"/>
</dbReference>
<evidence type="ECO:0000256" key="5">
    <source>
        <dbReference type="ARBA" id="ARBA00022692"/>
    </source>
</evidence>
<feature type="transmembrane region" description="Helical" evidence="14">
    <location>
        <begin position="231"/>
        <end position="250"/>
    </location>
</feature>
<keyword evidence="4" id="KW-1003">Cell membrane</keyword>
<gene>
    <name evidence="15" type="ORF">ACFOUV_01470</name>
</gene>
<feature type="transmembrane region" description="Helical" evidence="14">
    <location>
        <begin position="190"/>
        <end position="211"/>
    </location>
</feature>
<dbReference type="PANTHER" id="PTHR48086">
    <property type="entry name" value="SODIUM/PROLINE SYMPORTER-RELATED"/>
    <property type="match status" value="1"/>
</dbReference>
<keyword evidence="3" id="KW-0813">Transport</keyword>
<feature type="transmembrane region" description="Helical" evidence="14">
    <location>
        <begin position="80"/>
        <end position="99"/>
    </location>
</feature>
<evidence type="ECO:0000256" key="8">
    <source>
        <dbReference type="ARBA" id="ARBA00023053"/>
    </source>
</evidence>
<feature type="transmembrane region" description="Helical" evidence="14">
    <location>
        <begin position="271"/>
        <end position="299"/>
    </location>
</feature>
<comment type="subcellular location">
    <subcellularLocation>
        <location evidence="1">Cell membrane</location>
        <topology evidence="1">Multi-pass membrane protein</topology>
    </subcellularLocation>
</comment>
<protein>
    <submittedName>
        <fullName evidence="15">Sodium:solute symporter</fullName>
    </submittedName>
</protein>
<feature type="transmembrane region" description="Helical" evidence="14">
    <location>
        <begin position="45"/>
        <end position="68"/>
    </location>
</feature>
<feature type="transmembrane region" description="Helical" evidence="14">
    <location>
        <begin position="420"/>
        <end position="439"/>
    </location>
</feature>
<evidence type="ECO:0000313" key="15">
    <source>
        <dbReference type="EMBL" id="MFC4022484.1"/>
    </source>
</evidence>
<evidence type="ECO:0000256" key="11">
    <source>
        <dbReference type="ARBA" id="ARBA00023201"/>
    </source>
</evidence>
<comment type="similarity">
    <text evidence="2 13">Belongs to the sodium:solute symporter (SSF) (TC 2.A.21) family.</text>
</comment>
<keyword evidence="8" id="KW-0915">Sodium</keyword>
<proteinExistence type="inferred from homology"/>
<dbReference type="InterPro" id="IPR001734">
    <property type="entry name" value="Na/solute_symporter"/>
</dbReference>
<dbReference type="PANTHER" id="PTHR48086:SF3">
    <property type="entry name" value="SODIUM_PROLINE SYMPORTER"/>
    <property type="match status" value="1"/>
</dbReference>
<sequence>MTTTFVWGAIAVYVVIALFIAYLSRKGKQNNMESFFLGDRKLGGIVSALSYSATTYSAFMLVGLAGLTYNGGVGALGFELIYLMGVSLVAFFGPRFWVVGKKYGYVTPSEMLGDRYNNKNVAITVAITNCLFLIPYSAVQLSGVGYLLQGVTNNAIPYSTGVLIATILALIFTYIAGIRSVAWTDSLQSLFMIISSTLIVIVLINGLGGFTGFFEKIETSQPELLTVPGNGYFSFLTFLGLTIPWFFFSISNPQVSQRLFMPASLKSLKTMLMGFLVFGFIYTIVAVVWGFSASILFPGLDNPDLATPLVLSSDLVPPLLGVIVMVGIMAAAISTIDSILLTLSSLFAKDVYGNVKKGTTDQMQLRVGKIVIPMIAILAYLFAEMELNLIAVLSVASSAGLIVVVPAIFGTFFWKRGTAAGVLSSVIIAGLVVIILEFFQLKPLGLASGLWGISISTILFIGVSLTTRAPEEKANEFLSYVNQALKKAK</sequence>
<organism evidence="15 16">
    <name type="scientific">Oceanobacillus longus</name>
    <dbReference type="NCBI Taxonomy" id="930120"/>
    <lineage>
        <taxon>Bacteria</taxon>
        <taxon>Bacillati</taxon>
        <taxon>Bacillota</taxon>
        <taxon>Bacilli</taxon>
        <taxon>Bacillales</taxon>
        <taxon>Bacillaceae</taxon>
        <taxon>Oceanobacillus</taxon>
    </lineage>
</organism>
<name>A0ABV8GWE3_9BACI</name>
<keyword evidence="5 14" id="KW-0812">Transmembrane</keyword>
<evidence type="ECO:0000256" key="6">
    <source>
        <dbReference type="ARBA" id="ARBA00022847"/>
    </source>
</evidence>
<dbReference type="EMBL" id="JBHSAO010000001">
    <property type="protein sequence ID" value="MFC4022484.1"/>
    <property type="molecule type" value="Genomic_DNA"/>
</dbReference>
<dbReference type="Gene3D" id="1.20.1730.10">
    <property type="entry name" value="Sodium/glucose cotransporter"/>
    <property type="match status" value="1"/>
</dbReference>